<organism evidence="8 9">
    <name type="scientific">Candidatus Gottesmanbacteria bacterium RBG_13_45_10</name>
    <dbReference type="NCBI Taxonomy" id="1798370"/>
    <lineage>
        <taxon>Bacteria</taxon>
        <taxon>Candidatus Gottesmaniibacteriota</taxon>
    </lineage>
</organism>
<feature type="transmembrane region" description="Helical" evidence="6">
    <location>
        <begin position="69"/>
        <end position="94"/>
    </location>
</feature>
<feature type="transmembrane region" description="Helical" evidence="6">
    <location>
        <begin position="179"/>
        <end position="200"/>
    </location>
</feature>
<protein>
    <recommendedName>
        <fullName evidence="7">EamA domain-containing protein</fullName>
    </recommendedName>
</protein>
<comment type="caution">
    <text evidence="8">The sequence shown here is derived from an EMBL/GenBank/DDBJ whole genome shotgun (WGS) entry which is preliminary data.</text>
</comment>
<evidence type="ECO:0000256" key="5">
    <source>
        <dbReference type="ARBA" id="ARBA00023136"/>
    </source>
</evidence>
<dbReference type="GO" id="GO:0005886">
    <property type="term" value="C:plasma membrane"/>
    <property type="evidence" value="ECO:0007669"/>
    <property type="project" value="UniProtKB-SubCell"/>
</dbReference>
<dbReference type="InterPro" id="IPR050638">
    <property type="entry name" value="AA-Vitamin_Transporters"/>
</dbReference>
<feature type="transmembrane region" description="Helical" evidence="6">
    <location>
        <begin position="149"/>
        <end position="167"/>
    </location>
</feature>
<sequence>MIKKGVALSLVTALISGIAIFSNSIFVSHADPLIFTIVRNALVALVLTGILVGMQQLEKLRSLTKKEWGLLVAIGAIGGGIPFAMFFTGLSMIGAVNGNILQKTLFLWIALLAIPILKERISKVQLLGYLALFLGMFVFGGSFRFVPAAGSYLVLGATILWAVENIIAKITLRSVSPAIVSWGRMVFGLPFLLIAVAVFGKMHMLVSPTALAPFPLVASSVLLVAYVLTWYTALSSAPATLVSSILVFAPVVTAILASGILHKGIAGQQLVSMILLTVGTLLVSTVVFKPKNQTLDV</sequence>
<dbReference type="AlphaFoldDB" id="A0A1F5ZI67"/>
<feature type="transmembrane region" description="Helical" evidence="6">
    <location>
        <begin position="124"/>
        <end position="143"/>
    </location>
</feature>
<evidence type="ECO:0000313" key="9">
    <source>
        <dbReference type="Proteomes" id="UP000177268"/>
    </source>
</evidence>
<dbReference type="STRING" id="1798370.A2Z00_03300"/>
<feature type="transmembrane region" description="Helical" evidence="6">
    <location>
        <begin position="212"/>
        <end position="234"/>
    </location>
</feature>
<feature type="transmembrane region" description="Helical" evidence="6">
    <location>
        <begin position="40"/>
        <end position="57"/>
    </location>
</feature>
<proteinExistence type="predicted"/>
<evidence type="ECO:0000259" key="7">
    <source>
        <dbReference type="Pfam" id="PF00892"/>
    </source>
</evidence>
<feature type="domain" description="EamA" evidence="7">
    <location>
        <begin position="150"/>
        <end position="285"/>
    </location>
</feature>
<dbReference type="PANTHER" id="PTHR32322">
    <property type="entry name" value="INNER MEMBRANE TRANSPORTER"/>
    <property type="match status" value="1"/>
</dbReference>
<dbReference type="Pfam" id="PF00892">
    <property type="entry name" value="EamA"/>
    <property type="match status" value="2"/>
</dbReference>
<dbReference type="InterPro" id="IPR000620">
    <property type="entry name" value="EamA_dom"/>
</dbReference>
<dbReference type="EMBL" id="MFIZ01000005">
    <property type="protein sequence ID" value="OGG12033.1"/>
    <property type="molecule type" value="Genomic_DNA"/>
</dbReference>
<dbReference type="PANTHER" id="PTHR32322:SF18">
    <property type="entry name" value="S-ADENOSYLMETHIONINE_S-ADENOSYLHOMOCYSTEINE TRANSPORTER"/>
    <property type="match status" value="1"/>
</dbReference>
<feature type="transmembrane region" description="Helical" evidence="6">
    <location>
        <begin position="267"/>
        <end position="288"/>
    </location>
</feature>
<comment type="subcellular location">
    <subcellularLocation>
        <location evidence="1">Cell membrane</location>
        <topology evidence="1">Multi-pass membrane protein</topology>
    </subcellularLocation>
</comment>
<keyword evidence="2" id="KW-1003">Cell membrane</keyword>
<evidence type="ECO:0000313" key="8">
    <source>
        <dbReference type="EMBL" id="OGG12033.1"/>
    </source>
</evidence>
<evidence type="ECO:0000256" key="2">
    <source>
        <dbReference type="ARBA" id="ARBA00022475"/>
    </source>
</evidence>
<evidence type="ECO:0000256" key="4">
    <source>
        <dbReference type="ARBA" id="ARBA00022989"/>
    </source>
</evidence>
<evidence type="ECO:0000256" key="1">
    <source>
        <dbReference type="ARBA" id="ARBA00004651"/>
    </source>
</evidence>
<gene>
    <name evidence="8" type="ORF">A2Z00_03300</name>
</gene>
<keyword evidence="4 6" id="KW-1133">Transmembrane helix</keyword>
<accession>A0A1F5ZI67</accession>
<feature type="domain" description="EamA" evidence="7">
    <location>
        <begin position="4"/>
        <end position="139"/>
    </location>
</feature>
<dbReference type="InterPro" id="IPR037185">
    <property type="entry name" value="EmrE-like"/>
</dbReference>
<keyword evidence="3 6" id="KW-0812">Transmembrane</keyword>
<keyword evidence="5 6" id="KW-0472">Membrane</keyword>
<name>A0A1F5ZI67_9BACT</name>
<dbReference type="SUPFAM" id="SSF103481">
    <property type="entry name" value="Multidrug resistance efflux transporter EmrE"/>
    <property type="match status" value="2"/>
</dbReference>
<reference evidence="8 9" key="1">
    <citation type="journal article" date="2016" name="Nat. Commun.">
        <title>Thousands of microbial genomes shed light on interconnected biogeochemical processes in an aquifer system.</title>
        <authorList>
            <person name="Anantharaman K."/>
            <person name="Brown C.T."/>
            <person name="Hug L.A."/>
            <person name="Sharon I."/>
            <person name="Castelle C.J."/>
            <person name="Probst A.J."/>
            <person name="Thomas B.C."/>
            <person name="Singh A."/>
            <person name="Wilkins M.J."/>
            <person name="Karaoz U."/>
            <person name="Brodie E.L."/>
            <person name="Williams K.H."/>
            <person name="Hubbard S.S."/>
            <person name="Banfield J.F."/>
        </authorList>
    </citation>
    <scope>NUCLEOTIDE SEQUENCE [LARGE SCALE GENOMIC DNA]</scope>
</reference>
<feature type="transmembrane region" description="Helical" evidence="6">
    <location>
        <begin position="241"/>
        <end position="261"/>
    </location>
</feature>
<feature type="transmembrane region" description="Helical" evidence="6">
    <location>
        <begin position="100"/>
        <end position="117"/>
    </location>
</feature>
<evidence type="ECO:0000256" key="3">
    <source>
        <dbReference type="ARBA" id="ARBA00022692"/>
    </source>
</evidence>
<evidence type="ECO:0000256" key="6">
    <source>
        <dbReference type="SAM" id="Phobius"/>
    </source>
</evidence>
<dbReference type="Proteomes" id="UP000177268">
    <property type="component" value="Unassembled WGS sequence"/>
</dbReference>